<reference evidence="1" key="1">
    <citation type="journal article" date="2023" name="Mol. Phylogenet. Evol.">
        <title>Genome-scale phylogeny and comparative genomics of the fungal order Sordariales.</title>
        <authorList>
            <person name="Hensen N."/>
            <person name="Bonometti L."/>
            <person name="Westerberg I."/>
            <person name="Brannstrom I.O."/>
            <person name="Guillou S."/>
            <person name="Cros-Aarteil S."/>
            <person name="Calhoun S."/>
            <person name="Haridas S."/>
            <person name="Kuo A."/>
            <person name="Mondo S."/>
            <person name="Pangilinan J."/>
            <person name="Riley R."/>
            <person name="LaButti K."/>
            <person name="Andreopoulos B."/>
            <person name="Lipzen A."/>
            <person name="Chen C."/>
            <person name="Yan M."/>
            <person name="Daum C."/>
            <person name="Ng V."/>
            <person name="Clum A."/>
            <person name="Steindorff A."/>
            <person name="Ohm R.A."/>
            <person name="Martin F."/>
            <person name="Silar P."/>
            <person name="Natvig D.O."/>
            <person name="Lalanne C."/>
            <person name="Gautier V."/>
            <person name="Ament-Velasquez S.L."/>
            <person name="Kruys A."/>
            <person name="Hutchinson M.I."/>
            <person name="Powell A.J."/>
            <person name="Barry K."/>
            <person name="Miller A.N."/>
            <person name="Grigoriev I.V."/>
            <person name="Debuchy R."/>
            <person name="Gladieux P."/>
            <person name="Hiltunen Thoren M."/>
            <person name="Johannesson H."/>
        </authorList>
    </citation>
    <scope>NUCLEOTIDE SEQUENCE</scope>
    <source>
        <strain evidence="1">PSN293</strain>
    </source>
</reference>
<organism evidence="1 2">
    <name type="scientific">Rhypophila decipiens</name>
    <dbReference type="NCBI Taxonomy" id="261697"/>
    <lineage>
        <taxon>Eukaryota</taxon>
        <taxon>Fungi</taxon>
        <taxon>Dikarya</taxon>
        <taxon>Ascomycota</taxon>
        <taxon>Pezizomycotina</taxon>
        <taxon>Sordariomycetes</taxon>
        <taxon>Sordariomycetidae</taxon>
        <taxon>Sordariales</taxon>
        <taxon>Naviculisporaceae</taxon>
        <taxon>Rhypophila</taxon>
    </lineage>
</organism>
<evidence type="ECO:0000313" key="2">
    <source>
        <dbReference type="Proteomes" id="UP001301769"/>
    </source>
</evidence>
<keyword evidence="2" id="KW-1185">Reference proteome</keyword>
<dbReference type="Proteomes" id="UP001301769">
    <property type="component" value="Unassembled WGS sequence"/>
</dbReference>
<proteinExistence type="predicted"/>
<dbReference type="EMBL" id="MU858055">
    <property type="protein sequence ID" value="KAK4218152.1"/>
    <property type="molecule type" value="Genomic_DNA"/>
</dbReference>
<protein>
    <submittedName>
        <fullName evidence="1">Uncharacterized protein</fullName>
    </submittedName>
</protein>
<reference evidence="1" key="2">
    <citation type="submission" date="2023-05" db="EMBL/GenBank/DDBJ databases">
        <authorList>
            <consortium name="Lawrence Berkeley National Laboratory"/>
            <person name="Steindorff A."/>
            <person name="Hensen N."/>
            <person name="Bonometti L."/>
            <person name="Westerberg I."/>
            <person name="Brannstrom I.O."/>
            <person name="Guillou S."/>
            <person name="Cros-Aarteil S."/>
            <person name="Calhoun S."/>
            <person name="Haridas S."/>
            <person name="Kuo A."/>
            <person name="Mondo S."/>
            <person name="Pangilinan J."/>
            <person name="Riley R."/>
            <person name="Labutti K."/>
            <person name="Andreopoulos B."/>
            <person name="Lipzen A."/>
            <person name="Chen C."/>
            <person name="Yanf M."/>
            <person name="Daum C."/>
            <person name="Ng V."/>
            <person name="Clum A."/>
            <person name="Ohm R."/>
            <person name="Martin F."/>
            <person name="Silar P."/>
            <person name="Natvig D."/>
            <person name="Lalanne C."/>
            <person name="Gautier V."/>
            <person name="Ament-Velasquez S.L."/>
            <person name="Kruys A."/>
            <person name="Hutchinson M.I."/>
            <person name="Powell A.J."/>
            <person name="Barry K."/>
            <person name="Miller A.N."/>
            <person name="Grigoriev I.V."/>
            <person name="Debuchy R."/>
            <person name="Gladieux P."/>
            <person name="Thoren M.H."/>
            <person name="Johannesson H."/>
        </authorList>
    </citation>
    <scope>NUCLEOTIDE SEQUENCE</scope>
    <source>
        <strain evidence="1">PSN293</strain>
    </source>
</reference>
<gene>
    <name evidence="1" type="ORF">QBC37DRAFT_396140</name>
</gene>
<accession>A0AAN7BCC9</accession>
<dbReference type="AlphaFoldDB" id="A0AAN7BCC9"/>
<comment type="caution">
    <text evidence="1">The sequence shown here is derived from an EMBL/GenBank/DDBJ whole genome shotgun (WGS) entry which is preliminary data.</text>
</comment>
<sequence length="341" mass="37370">METDGNAEVRTVTGKSGQGVIRRASQRWWELGTHQGNGGGLRGRMRNGPVSVTSSNWHCAAARSTPFILRCLFILCTLHLPRDSGGTPYITSLACGDLALVAWSPAGWSISSRAAQNCHSLSFIKIERVGVHPVSCNFLHRVLYLAAAWSHSESLLITNWLVRSYTAILCRVRTSCTNKTTTRDLGVGYLCIFICCSGQSLAPGCLLSTCQWLIGKPRSLSLGSLTILRPMPHSTTLNLDKARSRQRRVVQQLSTKVTTIRIPYSTRVRIRRGQCGLFLAILAVQSLIDNGINFFLSFINGLLQQEGASFTTRKPDGIRRPVTMSCEGTMENGSILPSSTD</sequence>
<name>A0AAN7BCC9_9PEZI</name>
<evidence type="ECO:0000313" key="1">
    <source>
        <dbReference type="EMBL" id="KAK4218152.1"/>
    </source>
</evidence>